<dbReference type="PATRIC" id="fig|926566.3.peg.2124"/>
<keyword evidence="3" id="KW-1185">Reference proteome</keyword>
<accession>I3ZGQ5</accession>
<evidence type="ECO:0000313" key="1">
    <source>
        <dbReference type="EMBL" id="AFL88423.1"/>
    </source>
</evidence>
<dbReference type="KEGG" id="trs:Terro_2518"/>
<dbReference type="HOGENOM" id="CLU_008328_0_0_0"/>
<gene>
    <name evidence="1" type="ordered locus">Terro_2154</name>
    <name evidence="2" type="ordered locus">Terro_2518</name>
</gene>
<evidence type="ECO:0000313" key="3">
    <source>
        <dbReference type="Proteomes" id="UP000006056"/>
    </source>
</evidence>
<dbReference type="Proteomes" id="UP000006056">
    <property type="component" value="Chromosome"/>
</dbReference>
<dbReference type="KEGG" id="trs:Terro_2154"/>
<dbReference type="eggNOG" id="COG3299">
    <property type="taxonomic scope" value="Bacteria"/>
</dbReference>
<dbReference type="STRING" id="926566.Terro_2154"/>
<evidence type="ECO:0000313" key="2">
    <source>
        <dbReference type="EMBL" id="AFL88764.1"/>
    </source>
</evidence>
<dbReference type="OrthoDB" id="9796131at2"/>
<reference evidence="1 3" key="1">
    <citation type="submission" date="2012-06" db="EMBL/GenBank/DDBJ databases">
        <title>Complete genome of Terriglobus roseus DSM 18391.</title>
        <authorList>
            <consortium name="US DOE Joint Genome Institute (JGI-PGF)"/>
            <person name="Lucas S."/>
            <person name="Copeland A."/>
            <person name="Lapidus A."/>
            <person name="Glavina del Rio T."/>
            <person name="Dalin E."/>
            <person name="Tice H."/>
            <person name="Bruce D."/>
            <person name="Goodwin L."/>
            <person name="Pitluck S."/>
            <person name="Peters L."/>
            <person name="Mikhailova N."/>
            <person name="Munk A.C.C."/>
            <person name="Kyrpides N."/>
            <person name="Mavromatis K."/>
            <person name="Ivanova N."/>
            <person name="Brettin T."/>
            <person name="Detter J.C."/>
            <person name="Han C."/>
            <person name="Larimer F."/>
            <person name="Land M."/>
            <person name="Hauser L."/>
            <person name="Markowitz V."/>
            <person name="Cheng J.-F."/>
            <person name="Hugenholtz P."/>
            <person name="Woyke T."/>
            <person name="Wu D."/>
            <person name="Brambilla E."/>
            <person name="Klenk H.-P."/>
            <person name="Eisen J.A."/>
        </authorList>
    </citation>
    <scope>NUCLEOTIDE SEQUENCE [LARGE SCALE GENOMIC DNA]</scope>
    <source>
        <strain evidence="1">DSM 18391</strain>
        <strain evidence="3">DSM 18391 / NRRL B-41598 / KBS 63</strain>
    </source>
</reference>
<proteinExistence type="predicted"/>
<dbReference type="RefSeq" id="WP_014785992.1">
    <property type="nucleotide sequence ID" value="NC_018014.1"/>
</dbReference>
<name>I3ZGQ5_TERRK</name>
<dbReference type="EMBL" id="CP003379">
    <property type="protein sequence ID" value="AFL88423.1"/>
    <property type="molecule type" value="Genomic_DNA"/>
</dbReference>
<protein>
    <submittedName>
        <fullName evidence="1">Putative phage Mu protein gp47-like protein</fullName>
    </submittedName>
</protein>
<organism evidence="1 3">
    <name type="scientific">Terriglobus roseus (strain DSM 18391 / NRRL B-41598 / KBS 63)</name>
    <dbReference type="NCBI Taxonomy" id="926566"/>
    <lineage>
        <taxon>Bacteria</taxon>
        <taxon>Pseudomonadati</taxon>
        <taxon>Acidobacteriota</taxon>
        <taxon>Terriglobia</taxon>
        <taxon>Terriglobales</taxon>
        <taxon>Acidobacteriaceae</taxon>
        <taxon>Terriglobus</taxon>
    </lineage>
</organism>
<sequence length="809" mass="86769">MAAFLCASEDRREAVRRLTGTTPLNGIDFVEVQPATPTQVEVHFLHPIAIPLATDNFFVEGGARITGLQVTAYAPNPATGSTVLTLTLNTEGDRSNYTLRIGNPFPLPGIPSGIDPQLSAVDFVFHPECGTADCAATSSCPPTVYDTPQIDYLARDYGAMRRQLFDRVSLLVPGWRGRNAAEVGAMLLEVLAYTGDYLSYRQDAVATEAYLSTARLNTSVKRHARLMDYQMHSGHNARVWVQLHVTADVPGGVLAAVPTGSRLLTDQPGLQPALPTTWNGFTDAVHAGTGVFESMRDVHDLLLAHNELPFHTWGASECCLPKGGTRATLRGRFDSLRAGDVLVLCEMIGPKTGDRGDADAVRRQAVRLLSVDASGSDPYDGQLITEITWHPEDALQFALCIASRDSAGNPLQDVSMALGNIVLADHGRTIGPPVDGAAHEPLAAMPAQGRYLPQLAASPVTFATPALPVPLPGVMLDSAAALFATDPRKALPEVTLTSTPGGLTWLPRLSLLDRDIASDGAYFVAESEPGLGTTLRFGDDTHGRKPDQQTVFSASYRLGNGRDGNVGGDSIHHVMLPHSEIDRVWNPLPASGGVEPETIDQARQKIPYAYRTQQRAVTSSDYVAEAMAVAGVQRASARMRWTGSWHTVTVVVDALGGALTEALKDSVTLALEEKRMAGHDVEVMPAMLVPLSIEMHVCTGANRYREDVRTAILSKLNSGIQPDGSPGLFHPDVIVMGERFYMSPLIAAVQSIAGVSDVRITHFEREGQPGQQGIIDGFLTPGLTEAFSIANDPNFPEHGTFKLIVEGGL</sequence>
<dbReference type="EMBL" id="CP003379">
    <property type="protein sequence ID" value="AFL88764.1"/>
    <property type="molecule type" value="Genomic_DNA"/>
</dbReference>
<dbReference type="AlphaFoldDB" id="I3ZGQ5"/>